<dbReference type="PROSITE" id="PS51192">
    <property type="entry name" value="HELICASE_ATP_BIND_1"/>
    <property type="match status" value="1"/>
</dbReference>
<dbReference type="GO" id="GO:0003724">
    <property type="term" value="F:RNA helicase activity"/>
    <property type="evidence" value="ECO:0007669"/>
    <property type="project" value="UniProtKB-EC"/>
</dbReference>
<dbReference type="InterPro" id="IPR027417">
    <property type="entry name" value="P-loop_NTPase"/>
</dbReference>
<evidence type="ECO:0000259" key="11">
    <source>
        <dbReference type="PROSITE" id="PS51195"/>
    </source>
</evidence>
<evidence type="ECO:0000256" key="6">
    <source>
        <dbReference type="ARBA" id="ARBA00047984"/>
    </source>
</evidence>
<dbReference type="EMBL" id="WVTA01000001">
    <property type="protein sequence ID" value="KAK3217278.1"/>
    <property type="molecule type" value="Genomic_DNA"/>
</dbReference>
<dbReference type="InterPro" id="IPR011545">
    <property type="entry name" value="DEAD/DEAH_box_helicase_dom"/>
</dbReference>
<feature type="domain" description="DEAD-box RNA helicase Q" evidence="11">
    <location>
        <begin position="125"/>
        <end position="153"/>
    </location>
</feature>
<dbReference type="SMART" id="SM00490">
    <property type="entry name" value="HELICc"/>
    <property type="match status" value="1"/>
</dbReference>
<organism evidence="12 13">
    <name type="scientific">Pseudopithomyces chartarum</name>
    <dbReference type="NCBI Taxonomy" id="1892770"/>
    <lineage>
        <taxon>Eukaryota</taxon>
        <taxon>Fungi</taxon>
        <taxon>Dikarya</taxon>
        <taxon>Ascomycota</taxon>
        <taxon>Pezizomycotina</taxon>
        <taxon>Dothideomycetes</taxon>
        <taxon>Pleosporomycetidae</taxon>
        <taxon>Pleosporales</taxon>
        <taxon>Massarineae</taxon>
        <taxon>Didymosphaeriaceae</taxon>
        <taxon>Pseudopithomyces</taxon>
    </lineage>
</organism>
<evidence type="ECO:0000256" key="8">
    <source>
        <dbReference type="RuleBase" id="RU000492"/>
    </source>
</evidence>
<name>A0AAN6M7K1_9PLEO</name>
<evidence type="ECO:0000259" key="9">
    <source>
        <dbReference type="PROSITE" id="PS51192"/>
    </source>
</evidence>
<keyword evidence="3 8" id="KW-0378">Hydrolase</keyword>
<dbReference type="SMART" id="SM00487">
    <property type="entry name" value="DEXDc"/>
    <property type="match status" value="1"/>
</dbReference>
<dbReference type="GO" id="GO:0003676">
    <property type="term" value="F:nucleic acid binding"/>
    <property type="evidence" value="ECO:0007669"/>
    <property type="project" value="InterPro"/>
</dbReference>
<comment type="similarity">
    <text evidence="8">Belongs to the DEAD box helicase family.</text>
</comment>
<evidence type="ECO:0000259" key="10">
    <source>
        <dbReference type="PROSITE" id="PS51194"/>
    </source>
</evidence>
<comment type="caution">
    <text evidence="12">The sequence shown here is derived from an EMBL/GenBank/DDBJ whole genome shotgun (WGS) entry which is preliminary data.</text>
</comment>
<evidence type="ECO:0000256" key="4">
    <source>
        <dbReference type="ARBA" id="ARBA00022806"/>
    </source>
</evidence>
<keyword evidence="2 8" id="KW-0547">Nucleotide-binding</keyword>
<dbReference type="Pfam" id="PF00271">
    <property type="entry name" value="Helicase_C"/>
    <property type="match status" value="1"/>
</dbReference>
<dbReference type="PANTHER" id="PTHR47958">
    <property type="entry name" value="ATP-DEPENDENT RNA HELICASE DBP3"/>
    <property type="match status" value="1"/>
</dbReference>
<feature type="short sequence motif" description="Q motif" evidence="7">
    <location>
        <begin position="125"/>
        <end position="153"/>
    </location>
</feature>
<accession>A0AAN6M7K1</accession>
<evidence type="ECO:0000256" key="2">
    <source>
        <dbReference type="ARBA" id="ARBA00022741"/>
    </source>
</evidence>
<dbReference type="InterPro" id="IPR014014">
    <property type="entry name" value="RNA_helicase_DEAD_Q_motif"/>
</dbReference>
<keyword evidence="5 8" id="KW-0067">ATP-binding</keyword>
<dbReference type="InterPro" id="IPR014001">
    <property type="entry name" value="Helicase_ATP-bd"/>
</dbReference>
<dbReference type="SUPFAM" id="SSF52540">
    <property type="entry name" value="P-loop containing nucleoside triphosphate hydrolases"/>
    <property type="match status" value="1"/>
</dbReference>
<evidence type="ECO:0000256" key="3">
    <source>
        <dbReference type="ARBA" id="ARBA00022801"/>
    </source>
</evidence>
<sequence length="587" mass="64482">MSDTGVNGVLDTDAPAAAAVKAQQKAEDLQRATEAGWQKPIPFEYGGAGDPDAGAEDTHPEDVKWLSDAVVYEWADEYGDVGPENLALEKELFNDPDMQRQGNSFRIYDSFEVNIDGSEKIQPFRSFEEAGLHPVILENVKHCKYTVPTPIQAYCIPAVLTGHDVVGIAQTGSGKTAAFLLPILSKLMGKARMLQGPRPSPDSPRVRAEPLVLVVCPTRELACQIFDEARRLCYRTMMRPCVAYGGAPTRNQREQLERGCDILVATPGRLMDFMKNPNLLSLARLKFTVIDEADELLSDGWEEFMETLFGANSDTNVDADHTYLMFSATFSKEARKLARDIMEEDFVRIKVGRIGSTHSNIKQDIIYVDDQHKNQALFDLIFSEGPQRTIVFVNAKAKCDIVDDFLYNKGLPSTSIHSDRTQREREDALRAFKTGKCPILVATGVTARGLDVANVKHIINYDLPSTSHDGITEYVHRIGRTARIGNEGKASSFFNDRNNDIAPKLVKLLVESNQVVPDFLEIHKPEDPANIMWNDGTDEESEADDFDTGGFGGSAIEADAAVELNAGFGGAGVEVSAGGDDGWGGEN</sequence>
<dbReference type="GO" id="GO:0016787">
    <property type="term" value="F:hydrolase activity"/>
    <property type="evidence" value="ECO:0007669"/>
    <property type="project" value="UniProtKB-KW"/>
</dbReference>
<dbReference type="CDD" id="cd18787">
    <property type="entry name" value="SF2_C_DEAD"/>
    <property type="match status" value="1"/>
</dbReference>
<evidence type="ECO:0000313" key="13">
    <source>
        <dbReference type="Proteomes" id="UP001280581"/>
    </source>
</evidence>
<dbReference type="AlphaFoldDB" id="A0AAN6M7K1"/>
<dbReference type="EC" id="3.6.4.13" evidence="1"/>
<feature type="domain" description="Helicase ATP-binding" evidence="9">
    <location>
        <begin position="156"/>
        <end position="348"/>
    </location>
</feature>
<keyword evidence="13" id="KW-1185">Reference proteome</keyword>
<feature type="domain" description="Helicase C-terminal" evidence="10">
    <location>
        <begin position="360"/>
        <end position="524"/>
    </location>
</feature>
<protein>
    <recommendedName>
        <fullName evidence="1">RNA helicase</fullName>
        <ecNumber evidence="1">3.6.4.13</ecNumber>
    </recommendedName>
</protein>
<dbReference type="Gene3D" id="3.40.50.300">
    <property type="entry name" value="P-loop containing nucleotide triphosphate hydrolases"/>
    <property type="match status" value="2"/>
</dbReference>
<dbReference type="Proteomes" id="UP001280581">
    <property type="component" value="Unassembled WGS sequence"/>
</dbReference>
<evidence type="ECO:0000256" key="1">
    <source>
        <dbReference type="ARBA" id="ARBA00012552"/>
    </source>
</evidence>
<dbReference type="InterPro" id="IPR000629">
    <property type="entry name" value="RNA-helicase_DEAD-box_CS"/>
</dbReference>
<dbReference type="InterPro" id="IPR001650">
    <property type="entry name" value="Helicase_C-like"/>
</dbReference>
<evidence type="ECO:0000256" key="7">
    <source>
        <dbReference type="PROSITE-ProRule" id="PRU00552"/>
    </source>
</evidence>
<dbReference type="GO" id="GO:0005524">
    <property type="term" value="F:ATP binding"/>
    <property type="evidence" value="ECO:0007669"/>
    <property type="project" value="UniProtKB-KW"/>
</dbReference>
<dbReference type="Pfam" id="PF00270">
    <property type="entry name" value="DEAD"/>
    <property type="match status" value="1"/>
</dbReference>
<keyword evidence="4 8" id="KW-0347">Helicase</keyword>
<dbReference type="PROSITE" id="PS00039">
    <property type="entry name" value="DEAD_ATP_HELICASE"/>
    <property type="match status" value="1"/>
</dbReference>
<dbReference type="FunFam" id="3.40.50.300:FF:000008">
    <property type="entry name" value="ATP-dependent RNA helicase RhlB"/>
    <property type="match status" value="1"/>
</dbReference>
<comment type="catalytic activity">
    <reaction evidence="6">
        <text>ATP + H2O = ADP + phosphate + H(+)</text>
        <dbReference type="Rhea" id="RHEA:13065"/>
        <dbReference type="ChEBI" id="CHEBI:15377"/>
        <dbReference type="ChEBI" id="CHEBI:15378"/>
        <dbReference type="ChEBI" id="CHEBI:30616"/>
        <dbReference type="ChEBI" id="CHEBI:43474"/>
        <dbReference type="ChEBI" id="CHEBI:456216"/>
        <dbReference type="EC" id="3.6.4.13"/>
    </reaction>
</comment>
<evidence type="ECO:0000256" key="5">
    <source>
        <dbReference type="ARBA" id="ARBA00022840"/>
    </source>
</evidence>
<evidence type="ECO:0000313" key="12">
    <source>
        <dbReference type="EMBL" id="KAK3217278.1"/>
    </source>
</evidence>
<reference evidence="12 13" key="1">
    <citation type="submission" date="2021-02" db="EMBL/GenBank/DDBJ databases">
        <title>Genome assembly of Pseudopithomyces chartarum.</title>
        <authorList>
            <person name="Jauregui R."/>
            <person name="Singh J."/>
            <person name="Voisey C."/>
        </authorList>
    </citation>
    <scope>NUCLEOTIDE SEQUENCE [LARGE SCALE GENOMIC DNA]</scope>
    <source>
        <strain evidence="12 13">AGR01</strain>
    </source>
</reference>
<dbReference type="PROSITE" id="PS51195">
    <property type="entry name" value="Q_MOTIF"/>
    <property type="match status" value="1"/>
</dbReference>
<gene>
    <name evidence="12" type="ORF">GRF29_1g2503642</name>
</gene>
<dbReference type="PROSITE" id="PS51194">
    <property type="entry name" value="HELICASE_CTER"/>
    <property type="match status" value="1"/>
</dbReference>
<proteinExistence type="inferred from homology"/>